<dbReference type="PANTHER" id="PTHR12069">
    <property type="entry name" value="DNA-DIRECTED RNA POLYMERASES III 80 KDA POLYPEPTIDE RNA POLYMERASE III SUBUNIT 5"/>
    <property type="match status" value="1"/>
</dbReference>
<dbReference type="eggNOG" id="KOG2354">
    <property type="taxonomic scope" value="Eukaryota"/>
</dbReference>
<dbReference type="PANTHER" id="PTHR12069:SF0">
    <property type="entry name" value="DNA-DIRECTED RNA POLYMERASE III SUBUNIT RPC5"/>
    <property type="match status" value="1"/>
</dbReference>
<dbReference type="UCSC" id="W06E11.1">
    <property type="organism name" value="c. elegans"/>
</dbReference>
<dbReference type="FunCoup" id="Q23206">
    <property type="interactions" value="2612"/>
</dbReference>
<dbReference type="Pfam" id="PF04801">
    <property type="entry name" value="RPC5"/>
    <property type="match status" value="1"/>
</dbReference>
<dbReference type="WormBase" id="W06E11.1">
    <property type="protein sequence ID" value="CE01426"/>
    <property type="gene ID" value="WBGene00021061"/>
</dbReference>
<dbReference type="KEGG" id="cel:CELE_W06E11.1"/>
<dbReference type="GeneID" id="189252"/>
<dbReference type="Bgee" id="WBGene00021061">
    <property type="expression patterns" value="Expressed in adult organism and 3 other cell types or tissues"/>
</dbReference>
<evidence type="ECO:0007829" key="5">
    <source>
        <dbReference type="PeptideAtlas" id="Q23206"/>
    </source>
</evidence>
<evidence type="ECO:0000313" key="2">
    <source>
        <dbReference type="EMBL" id="CCD63988.1"/>
    </source>
</evidence>
<dbReference type="AlphaFoldDB" id="Q23206"/>
<dbReference type="GO" id="GO:0005666">
    <property type="term" value="C:RNA polymerase III complex"/>
    <property type="evidence" value="ECO:0000318"/>
    <property type="project" value="GO_Central"/>
</dbReference>
<dbReference type="OrthoDB" id="340681at2759"/>
<dbReference type="Proteomes" id="UP000001940">
    <property type="component" value="Chromosome III"/>
</dbReference>
<dbReference type="STRING" id="6239.W06E11.1.1"/>
<sequence>MEVDGASDDEQEQIIRKLVKKPEFLSDEEDDSVEDQVVWECDVVVCNSTPNTEMFSVSYPSSKRDAWDAKRFPIARYKKNVRLLEMRFMTDTQLGSYDKKKAELMYMDGDVPKKGHGIDALRANDEIYEGRAFIHDHPIVNAIGFFKNGEFFIHPLTGAFEMHRSIQGLNKKKKSDGKSGKSDEDSSGEEEDVKPSSAAVRVKFSRPETERQKKRREASALHREKKIASDMWIPMKVHLKDGDPVAEKIDGISQNGLLLDDPEASRMSIRALVNRAIICGVKEELVIESGKEHMLSKQRIDDLPDPNLQLKAHMVKSHVMKTSEMRRLIDPSAMSTDKMIAKLKECASLVQGVWVLDSNLMFKNLAPAHSNTAGKTDLYRAELWRNARDLALCLIDGGHRVTRLTLMTCFKLSERDSDEILSTFGVKCEATRSWRLRVERDAQFLEDPAMKKHVVEQKAKWVQKFNELEKSLQESPAKSPKKK</sequence>
<dbReference type="PeptideAtlas" id="Q23206"/>
<dbReference type="RefSeq" id="NP_497229.1">
    <property type="nucleotide sequence ID" value="NM_064828.1"/>
</dbReference>
<dbReference type="PaxDb" id="6239-W06E11.1"/>
<organism evidence="2 3">
    <name type="scientific">Caenorhabditis elegans</name>
    <dbReference type="NCBI Taxonomy" id="6239"/>
    <lineage>
        <taxon>Eukaryota</taxon>
        <taxon>Metazoa</taxon>
        <taxon>Ecdysozoa</taxon>
        <taxon>Nematoda</taxon>
        <taxon>Chromadorea</taxon>
        <taxon>Rhabditida</taxon>
        <taxon>Rhabditina</taxon>
        <taxon>Rhabditomorpha</taxon>
        <taxon>Rhabditoidea</taxon>
        <taxon>Rhabditidae</taxon>
        <taxon>Peloderinae</taxon>
        <taxon>Caenorhabditis</taxon>
    </lineage>
</organism>
<evidence type="ECO:0000256" key="1">
    <source>
        <dbReference type="SAM" id="MobiDB-lite"/>
    </source>
</evidence>
<feature type="compositionally biased region" description="Basic and acidic residues" evidence="1">
    <location>
        <begin position="205"/>
        <end position="223"/>
    </location>
</feature>
<name>Q23206_CAEEL</name>
<protein>
    <submittedName>
        <fullName evidence="2">RNB domain-containing protein</fullName>
    </submittedName>
</protein>
<reference evidence="2 3" key="1">
    <citation type="journal article" date="1998" name="Science">
        <title>Genome sequence of the nematode C. elegans: a platform for investigating biology.</title>
        <authorList>
            <consortium name="The C. elegans sequencing consortium"/>
            <person name="Sulson J.E."/>
            <person name="Waterston R."/>
        </authorList>
    </citation>
    <scope>NUCLEOTIDE SEQUENCE [LARGE SCALE GENOMIC DNA]</scope>
    <source>
        <strain evidence="2 3">Bristol N2</strain>
    </source>
</reference>
<dbReference type="ComplexPortal" id="CPX-2812">
    <property type="entry name" value="DNA-directed RNA polymerase III complex"/>
</dbReference>
<dbReference type="EMBL" id="BX284603">
    <property type="protein sequence ID" value="CCD63988.1"/>
    <property type="molecule type" value="Genomic_DNA"/>
</dbReference>
<dbReference type="PIR" id="G88382">
    <property type="entry name" value="G88382"/>
</dbReference>
<feature type="region of interest" description="Disordered" evidence="1">
    <location>
        <begin position="169"/>
        <end position="199"/>
    </location>
</feature>
<dbReference type="InterPro" id="IPR006886">
    <property type="entry name" value="RNA_pol_III_Rpc5"/>
</dbReference>
<feature type="region of interest" description="Disordered" evidence="1">
    <location>
        <begin position="204"/>
        <end position="223"/>
    </location>
</feature>
<dbReference type="OMA" id="MVQFPLR"/>
<dbReference type="GO" id="GO:0006351">
    <property type="term" value="P:DNA-templated transcription"/>
    <property type="evidence" value="ECO:0007669"/>
    <property type="project" value="InterPro"/>
</dbReference>
<dbReference type="CTD" id="189252"/>
<dbReference type="AGR" id="WB:WBGene00021061"/>
<gene>
    <name evidence="2" type="ORF">CELE_W06E11.1</name>
    <name evidence="2 4" type="ORF">W06E11.1</name>
</gene>
<accession>Q23206</accession>
<dbReference type="SMR" id="Q23206"/>
<dbReference type="PhylomeDB" id="Q23206"/>
<proteinExistence type="evidence at protein level"/>
<dbReference type="HOGENOM" id="CLU_044519_0_0_1"/>
<evidence type="ECO:0000313" key="4">
    <source>
        <dbReference type="WormBase" id="W06E11.1"/>
    </source>
</evidence>
<dbReference type="InParanoid" id="Q23206"/>
<keyword evidence="3" id="KW-1185">Reference proteome</keyword>
<keyword evidence="5" id="KW-1267">Proteomics identification</keyword>
<evidence type="ECO:0000313" key="3">
    <source>
        <dbReference type="Proteomes" id="UP000001940"/>
    </source>
</evidence>